<keyword evidence="3 4" id="KW-0326">Glycosidase</keyword>
<sequence length="268" mass="28451">MRSWKTRLRWGAALCLTGALTTGFAPEAAAADYSKAGTTSAGSQIARVEGVGAAPAYQQLGGTLGHDVSGHQGAVDWGGAWQAGGRFVYVKATEGTGYVNPQFAQQHNGSYAVGMTRGAYHFARPDLSSGAAQANYFLDHGGGWSADGRTLPGALDVEYNPYGDACYGKDAAAMSAWIADFSATYRTRTGRLPTIYTSTRWWNQCTGGNTGFGANPLWVARYNAELGALPSGWPRQAIWQFADRGTLPGDQNLFDGSADRLRDFALGL</sequence>
<dbReference type="SUPFAM" id="SSF51445">
    <property type="entry name" value="(Trans)glycosidases"/>
    <property type="match status" value="1"/>
</dbReference>
<dbReference type="PANTHER" id="PTHR34135:SF2">
    <property type="entry name" value="LYSOZYME"/>
    <property type="match status" value="1"/>
</dbReference>
<evidence type="ECO:0000256" key="4">
    <source>
        <dbReference type="RuleBase" id="RU361176"/>
    </source>
</evidence>
<dbReference type="InterPro" id="IPR017853">
    <property type="entry name" value="GH"/>
</dbReference>
<comment type="caution">
    <text evidence="6">The sequence shown here is derived from an EMBL/GenBank/DDBJ whole genome shotgun (WGS) entry which is preliminary data.</text>
</comment>
<name>A0ABP9QA13_9PSEU</name>
<dbReference type="InterPro" id="IPR018077">
    <property type="entry name" value="Glyco_hydro_fam25_subgr"/>
</dbReference>
<keyword evidence="5" id="KW-0732">Signal</keyword>
<dbReference type="InterPro" id="IPR002053">
    <property type="entry name" value="Glyco_hydro_25"/>
</dbReference>
<proteinExistence type="inferred from homology"/>
<reference evidence="7" key="1">
    <citation type="journal article" date="2019" name="Int. J. Syst. Evol. Microbiol.">
        <title>The Global Catalogue of Microorganisms (GCM) 10K type strain sequencing project: providing services to taxonomists for standard genome sequencing and annotation.</title>
        <authorList>
            <consortium name="The Broad Institute Genomics Platform"/>
            <consortium name="The Broad Institute Genome Sequencing Center for Infectious Disease"/>
            <person name="Wu L."/>
            <person name="Ma J."/>
        </authorList>
    </citation>
    <scope>NUCLEOTIDE SEQUENCE [LARGE SCALE GENOMIC DNA]</scope>
    <source>
        <strain evidence="7">JCM 18054</strain>
    </source>
</reference>
<organism evidence="6 7">
    <name type="scientific">Amycolatopsis dongchuanensis</name>
    <dbReference type="NCBI Taxonomy" id="1070866"/>
    <lineage>
        <taxon>Bacteria</taxon>
        <taxon>Bacillati</taxon>
        <taxon>Actinomycetota</taxon>
        <taxon>Actinomycetes</taxon>
        <taxon>Pseudonocardiales</taxon>
        <taxon>Pseudonocardiaceae</taxon>
        <taxon>Amycolatopsis</taxon>
    </lineage>
</organism>
<evidence type="ECO:0000256" key="5">
    <source>
        <dbReference type="SAM" id="SignalP"/>
    </source>
</evidence>
<dbReference type="PROSITE" id="PS00953">
    <property type="entry name" value="GLYCOSYL_HYDROL_F25_1"/>
    <property type="match status" value="1"/>
</dbReference>
<dbReference type="EMBL" id="BAABIB010000045">
    <property type="protein sequence ID" value="GAA5157298.1"/>
    <property type="molecule type" value="Genomic_DNA"/>
</dbReference>
<feature type="signal peptide" evidence="5">
    <location>
        <begin position="1"/>
        <end position="30"/>
    </location>
</feature>
<keyword evidence="2 4" id="KW-0378">Hydrolase</keyword>
<dbReference type="PROSITE" id="PS51904">
    <property type="entry name" value="GLYCOSYL_HYDROL_F25_2"/>
    <property type="match status" value="1"/>
</dbReference>
<dbReference type="EC" id="3.2.1.17" evidence="4"/>
<protein>
    <recommendedName>
        <fullName evidence="4">Lysozyme</fullName>
        <ecNumber evidence="4">3.2.1.17</ecNumber>
    </recommendedName>
</protein>
<evidence type="ECO:0000313" key="6">
    <source>
        <dbReference type="EMBL" id="GAA5157298.1"/>
    </source>
</evidence>
<dbReference type="CDD" id="cd06412">
    <property type="entry name" value="GH25_CH-type"/>
    <property type="match status" value="1"/>
</dbReference>
<evidence type="ECO:0000256" key="2">
    <source>
        <dbReference type="ARBA" id="ARBA00022801"/>
    </source>
</evidence>
<evidence type="ECO:0000256" key="1">
    <source>
        <dbReference type="ARBA" id="ARBA00010646"/>
    </source>
</evidence>
<dbReference type="InterPro" id="IPR008270">
    <property type="entry name" value="Glyco_hydro_25_AS"/>
</dbReference>
<dbReference type="SMART" id="SM00641">
    <property type="entry name" value="Glyco_25"/>
    <property type="match status" value="1"/>
</dbReference>
<comment type="catalytic activity">
    <reaction evidence="4">
        <text>Hydrolysis of (1-&gt;4)-beta-linkages between N-acetylmuramic acid and N-acetyl-D-glucosamine residues in a peptidoglycan and between N-acetyl-D-glucosamine residues in chitodextrins.</text>
        <dbReference type="EC" id="3.2.1.17"/>
    </reaction>
</comment>
<gene>
    <name evidence="6" type="ORF">GCM10023214_16590</name>
</gene>
<accession>A0ABP9QA13</accession>
<dbReference type="Proteomes" id="UP001500192">
    <property type="component" value="Unassembled WGS sequence"/>
</dbReference>
<evidence type="ECO:0000313" key="7">
    <source>
        <dbReference type="Proteomes" id="UP001500192"/>
    </source>
</evidence>
<keyword evidence="7" id="KW-1185">Reference proteome</keyword>
<dbReference type="Gene3D" id="3.20.20.80">
    <property type="entry name" value="Glycosidases"/>
    <property type="match status" value="1"/>
</dbReference>
<dbReference type="PANTHER" id="PTHR34135">
    <property type="entry name" value="LYSOZYME"/>
    <property type="match status" value="1"/>
</dbReference>
<feature type="chain" id="PRO_5046102439" description="Lysozyme" evidence="5">
    <location>
        <begin position="31"/>
        <end position="268"/>
    </location>
</feature>
<comment type="similarity">
    <text evidence="1 4">Belongs to the glycosyl hydrolase 25 family.</text>
</comment>
<evidence type="ECO:0000256" key="3">
    <source>
        <dbReference type="ARBA" id="ARBA00023295"/>
    </source>
</evidence>
<dbReference type="Pfam" id="PF01183">
    <property type="entry name" value="Glyco_hydro_25"/>
    <property type="match status" value="1"/>
</dbReference>